<dbReference type="AlphaFoldDB" id="A0A821UNM9"/>
<feature type="non-terminal residue" evidence="2">
    <location>
        <position position="81"/>
    </location>
</feature>
<gene>
    <name evidence="2" type="ORF">UJA718_LOCUS45151</name>
</gene>
<dbReference type="Proteomes" id="UP000663873">
    <property type="component" value="Unassembled WGS sequence"/>
</dbReference>
<dbReference type="Pfam" id="PF06025">
    <property type="entry name" value="DUF913"/>
    <property type="match status" value="1"/>
</dbReference>
<dbReference type="InterPro" id="IPR010314">
    <property type="entry name" value="E3_Ub_ligase_DUF913"/>
</dbReference>
<sequence>QDNGLTDVLMHALLKKDVPAARDVLASLPNIFSALCLNTRGLENFMEYKPFDKLFCVLLSPEYLPAMRRRRGTDTIYGTAS</sequence>
<keyword evidence="3" id="KW-1185">Reference proteome</keyword>
<dbReference type="EMBL" id="CAJOBP010073882">
    <property type="protein sequence ID" value="CAF4892466.1"/>
    <property type="molecule type" value="Genomic_DNA"/>
</dbReference>
<evidence type="ECO:0000313" key="3">
    <source>
        <dbReference type="Proteomes" id="UP000663873"/>
    </source>
</evidence>
<reference evidence="2" key="1">
    <citation type="submission" date="2021-02" db="EMBL/GenBank/DDBJ databases">
        <authorList>
            <person name="Nowell W R."/>
        </authorList>
    </citation>
    <scope>NUCLEOTIDE SEQUENCE</scope>
</reference>
<evidence type="ECO:0000259" key="1">
    <source>
        <dbReference type="Pfam" id="PF06025"/>
    </source>
</evidence>
<accession>A0A821UNM9</accession>
<organism evidence="2 3">
    <name type="scientific">Rotaria socialis</name>
    <dbReference type="NCBI Taxonomy" id="392032"/>
    <lineage>
        <taxon>Eukaryota</taxon>
        <taxon>Metazoa</taxon>
        <taxon>Spiralia</taxon>
        <taxon>Gnathifera</taxon>
        <taxon>Rotifera</taxon>
        <taxon>Eurotatoria</taxon>
        <taxon>Bdelloidea</taxon>
        <taxon>Philodinida</taxon>
        <taxon>Philodinidae</taxon>
        <taxon>Rotaria</taxon>
    </lineage>
</organism>
<name>A0A821UNM9_9BILA</name>
<evidence type="ECO:0000313" key="2">
    <source>
        <dbReference type="EMBL" id="CAF4892466.1"/>
    </source>
</evidence>
<feature type="non-terminal residue" evidence="2">
    <location>
        <position position="1"/>
    </location>
</feature>
<comment type="caution">
    <text evidence="2">The sequence shown here is derived from an EMBL/GenBank/DDBJ whole genome shotgun (WGS) entry which is preliminary data.</text>
</comment>
<feature type="domain" description="DUF913" evidence="1">
    <location>
        <begin position="1"/>
        <end position="78"/>
    </location>
</feature>
<proteinExistence type="predicted"/>
<protein>
    <recommendedName>
        <fullName evidence="1">DUF913 domain-containing protein</fullName>
    </recommendedName>
</protein>